<dbReference type="PROSITE" id="PS51257">
    <property type="entry name" value="PROKAR_LIPOPROTEIN"/>
    <property type="match status" value="1"/>
</dbReference>
<keyword evidence="3" id="KW-1185">Reference proteome</keyword>
<dbReference type="Proteomes" id="UP001083770">
    <property type="component" value="Unassembled WGS sequence"/>
</dbReference>
<protein>
    <recommendedName>
        <fullName evidence="4">Lipoprotein</fullName>
    </recommendedName>
</protein>
<proteinExistence type="predicted"/>
<accession>A0ABT4LRS7</accession>
<keyword evidence="1" id="KW-0732">Signal</keyword>
<reference evidence="2" key="1">
    <citation type="submission" date="2022-12" db="EMBL/GenBank/DDBJ databases">
        <title>Bacterial isolates from different developmental stages of Nematostella vectensis.</title>
        <authorList>
            <person name="Fraune S."/>
        </authorList>
    </citation>
    <scope>NUCLEOTIDE SEQUENCE</scope>
    <source>
        <strain evidence="2">G21632-S1</strain>
    </source>
</reference>
<comment type="caution">
    <text evidence="2">The sequence shown here is derived from an EMBL/GenBank/DDBJ whole genome shotgun (WGS) entry which is preliminary data.</text>
</comment>
<name>A0ABT4LRS7_9PROT</name>
<evidence type="ECO:0000313" key="3">
    <source>
        <dbReference type="Proteomes" id="UP001083770"/>
    </source>
</evidence>
<sequence length="240" mass="26675">MTGKLKAFVALFSAWAMVACGKAVTDTEPYSVERDGAGEVLHTDLFADPEICFHEFELESASIRSADFPLFDLKFKGQFCAWRESGLTTFKSLRGERCGTHLAPRIAGAHLERSFAGDVKHLFANCTLGLTVKAETGPSLVFDLESIYADSEMGLVIVKGWKLKRPETLTLKDPATSMVLKDLQRRSGFPVTAALQENVDVIHFFVDLAAPIHRDEMCSLLHETLKPHFDEAMETCEPQY</sequence>
<evidence type="ECO:0008006" key="4">
    <source>
        <dbReference type="Google" id="ProtNLM"/>
    </source>
</evidence>
<evidence type="ECO:0000256" key="1">
    <source>
        <dbReference type="SAM" id="SignalP"/>
    </source>
</evidence>
<evidence type="ECO:0000313" key="2">
    <source>
        <dbReference type="EMBL" id="MCZ4297058.1"/>
    </source>
</evidence>
<feature type="signal peptide" evidence="1">
    <location>
        <begin position="1"/>
        <end position="21"/>
    </location>
</feature>
<gene>
    <name evidence="2" type="ORF">O4G74_03190</name>
</gene>
<dbReference type="EMBL" id="JAPWGW010000001">
    <property type="protein sequence ID" value="MCZ4297058.1"/>
    <property type="molecule type" value="Genomic_DNA"/>
</dbReference>
<feature type="chain" id="PRO_5047097938" description="Lipoprotein" evidence="1">
    <location>
        <begin position="22"/>
        <end position="240"/>
    </location>
</feature>
<organism evidence="2 3">
    <name type="scientific">Henriciella marina</name>
    <dbReference type="NCBI Taxonomy" id="453851"/>
    <lineage>
        <taxon>Bacteria</taxon>
        <taxon>Pseudomonadati</taxon>
        <taxon>Pseudomonadota</taxon>
        <taxon>Alphaproteobacteria</taxon>
        <taxon>Hyphomonadales</taxon>
        <taxon>Hyphomonadaceae</taxon>
        <taxon>Henriciella</taxon>
    </lineage>
</organism>
<dbReference type="RefSeq" id="WP_269401219.1">
    <property type="nucleotide sequence ID" value="NZ_JAPWGW010000001.1"/>
</dbReference>